<name>A0A8H3G8W9_9LECA</name>
<dbReference type="SUPFAM" id="SSF50129">
    <property type="entry name" value="GroES-like"/>
    <property type="match status" value="1"/>
</dbReference>
<proteinExistence type="inferred from homology"/>
<dbReference type="InterPro" id="IPR013154">
    <property type="entry name" value="ADH-like_N"/>
</dbReference>
<evidence type="ECO:0000256" key="2">
    <source>
        <dbReference type="ARBA" id="ARBA00023002"/>
    </source>
</evidence>
<reference evidence="4" key="1">
    <citation type="submission" date="2021-03" db="EMBL/GenBank/DDBJ databases">
        <authorList>
            <person name="Tagirdzhanova G."/>
        </authorList>
    </citation>
    <scope>NUCLEOTIDE SEQUENCE</scope>
</reference>
<organism evidence="4 5">
    <name type="scientific">Heterodermia speciosa</name>
    <dbReference type="NCBI Taxonomy" id="116794"/>
    <lineage>
        <taxon>Eukaryota</taxon>
        <taxon>Fungi</taxon>
        <taxon>Dikarya</taxon>
        <taxon>Ascomycota</taxon>
        <taxon>Pezizomycotina</taxon>
        <taxon>Lecanoromycetes</taxon>
        <taxon>OSLEUM clade</taxon>
        <taxon>Lecanoromycetidae</taxon>
        <taxon>Caliciales</taxon>
        <taxon>Physciaceae</taxon>
        <taxon>Heterodermia</taxon>
    </lineage>
</organism>
<dbReference type="Pfam" id="PF08240">
    <property type="entry name" value="ADH_N"/>
    <property type="match status" value="1"/>
</dbReference>
<dbReference type="GO" id="GO:0016651">
    <property type="term" value="F:oxidoreductase activity, acting on NAD(P)H"/>
    <property type="evidence" value="ECO:0007669"/>
    <property type="project" value="InterPro"/>
</dbReference>
<dbReference type="Gene3D" id="3.90.180.10">
    <property type="entry name" value="Medium-chain alcohol dehydrogenases, catalytic domain"/>
    <property type="match status" value="1"/>
</dbReference>
<comment type="caution">
    <text evidence="4">The sequence shown here is derived from an EMBL/GenBank/DDBJ whole genome shotgun (WGS) entry which is preliminary data.</text>
</comment>
<evidence type="ECO:0000313" key="4">
    <source>
        <dbReference type="EMBL" id="CAF9935233.1"/>
    </source>
</evidence>
<evidence type="ECO:0000259" key="3">
    <source>
        <dbReference type="SMART" id="SM00829"/>
    </source>
</evidence>
<evidence type="ECO:0000313" key="5">
    <source>
        <dbReference type="Proteomes" id="UP000664521"/>
    </source>
</evidence>
<dbReference type="Proteomes" id="UP000664521">
    <property type="component" value="Unassembled WGS sequence"/>
</dbReference>
<dbReference type="AlphaFoldDB" id="A0A8H3G8W9"/>
<dbReference type="OrthoDB" id="9992527at2759"/>
<dbReference type="SUPFAM" id="SSF51735">
    <property type="entry name" value="NAD(P)-binding Rossmann-fold domains"/>
    <property type="match status" value="1"/>
</dbReference>
<dbReference type="CDD" id="cd08249">
    <property type="entry name" value="enoyl_reductase_like"/>
    <property type="match status" value="1"/>
</dbReference>
<comment type="similarity">
    <text evidence="1">Belongs to the zinc-containing alcohol dehydrogenase family.</text>
</comment>
<dbReference type="Gene3D" id="3.40.50.720">
    <property type="entry name" value="NAD(P)-binding Rossmann-like Domain"/>
    <property type="match status" value="1"/>
</dbReference>
<feature type="domain" description="Enoyl reductase (ER)" evidence="3">
    <location>
        <begin position="7"/>
        <end position="355"/>
    </location>
</feature>
<gene>
    <name evidence="4" type="ORF">HETSPECPRED_009707</name>
</gene>
<dbReference type="SMART" id="SM00829">
    <property type="entry name" value="PKS_ER"/>
    <property type="match status" value="1"/>
</dbReference>
<dbReference type="InterPro" id="IPR047122">
    <property type="entry name" value="Trans-enoyl_RdTase-like"/>
</dbReference>
<dbReference type="PANTHER" id="PTHR45348:SF7">
    <property type="entry name" value="ZINC BINDING OXIDOREDUCTASE, PUTATIVE-RELATED"/>
    <property type="match status" value="1"/>
</dbReference>
<keyword evidence="2" id="KW-0560">Oxidoreductase</keyword>
<sequence>MKAFMTRFLRAPGLSNISVPQPEPGELQVKVAYVSLNPTDYKHASMSLPPSKVIGCDFSGEVTALGSKVPPKSFSIGDRVAGVVHGCKDSHTGAFAETLVADANMCFKLPTTANKEKDLQAACTLGVGWISAAQALTQRLYKDEKAASSQDDTLLIYSAATNTGMHAIQQARIDFPSTYIIAIASPQHHERLYKLGADSTFDYKSSSLVQDVQKLGKDIRKGLDCHSEGQSTVLAAQCMIPGRNTTVDDTKGERRVIRTLPPGMMSGSLPPGVRANEWILSYTALGKPFWFLFKYYPAVPDDYNTAARYLKNLTGLLQDGKVVPVKHRLMPGGLESISQGFDEMRSGRVRGEKLVYKIASLA</sequence>
<dbReference type="PANTHER" id="PTHR45348">
    <property type="entry name" value="HYPOTHETICAL OXIDOREDUCTASE (EUROFUNG)"/>
    <property type="match status" value="1"/>
</dbReference>
<dbReference type="InterPro" id="IPR020843">
    <property type="entry name" value="ER"/>
</dbReference>
<dbReference type="EMBL" id="CAJPDS010000081">
    <property type="protein sequence ID" value="CAF9935233.1"/>
    <property type="molecule type" value="Genomic_DNA"/>
</dbReference>
<keyword evidence="5" id="KW-1185">Reference proteome</keyword>
<accession>A0A8H3G8W9</accession>
<dbReference type="InterPro" id="IPR036291">
    <property type="entry name" value="NAD(P)-bd_dom_sf"/>
</dbReference>
<dbReference type="InterPro" id="IPR011032">
    <property type="entry name" value="GroES-like_sf"/>
</dbReference>
<evidence type="ECO:0000256" key="1">
    <source>
        <dbReference type="ARBA" id="ARBA00008072"/>
    </source>
</evidence>
<protein>
    <recommendedName>
        <fullName evidence="3">Enoyl reductase (ER) domain-containing protein</fullName>
    </recommendedName>
</protein>